<proteinExistence type="predicted"/>
<dbReference type="EMBL" id="AP018515">
    <property type="protein sequence ID" value="BBC78400.1"/>
    <property type="molecule type" value="Genomic_DNA"/>
</dbReference>
<keyword evidence="1" id="KW-0812">Transmembrane</keyword>
<feature type="transmembrane region" description="Helical" evidence="1">
    <location>
        <begin position="15"/>
        <end position="34"/>
    </location>
</feature>
<organism evidence="2 3">
    <name type="scientific">Acetobacter orientalis</name>
    <dbReference type="NCBI Taxonomy" id="146474"/>
    <lineage>
        <taxon>Bacteria</taxon>
        <taxon>Pseudomonadati</taxon>
        <taxon>Pseudomonadota</taxon>
        <taxon>Alphaproteobacteria</taxon>
        <taxon>Acetobacterales</taxon>
        <taxon>Acetobacteraceae</taxon>
        <taxon>Acetobacter</taxon>
    </lineage>
</organism>
<keyword evidence="1" id="KW-0472">Membrane</keyword>
<gene>
    <name evidence="2" type="ORF">AcetOrient_orf00079</name>
</gene>
<accession>A0A2Z5ZD03</accession>
<evidence type="ECO:0000313" key="3">
    <source>
        <dbReference type="Proteomes" id="UP000270034"/>
    </source>
</evidence>
<name>A0A2Z5ZD03_9PROT</name>
<dbReference type="KEGG" id="aot:AcetOri_orf00079"/>
<protein>
    <submittedName>
        <fullName evidence="2">Uncharacterized protein</fullName>
    </submittedName>
</protein>
<evidence type="ECO:0000256" key="1">
    <source>
        <dbReference type="SAM" id="Phobius"/>
    </source>
</evidence>
<dbReference type="Proteomes" id="UP000270034">
    <property type="component" value="Chromosome"/>
</dbReference>
<dbReference type="AlphaFoldDB" id="A0A2Z5ZD03"/>
<sequence length="42" mass="4549">MSIEMPNMPVCNTQSYASGSNCLIVTALLCVLAITKKIELTF</sequence>
<reference evidence="2 3" key="1">
    <citation type="submission" date="2018-02" db="EMBL/GenBank/DDBJ databases">
        <title>Acetobacter orientalis genome.</title>
        <authorList>
            <person name="Nakashima N."/>
            <person name="Tamura T."/>
        </authorList>
    </citation>
    <scope>NUCLEOTIDE SEQUENCE [LARGE SCALE GENOMIC DNA]</scope>
    <source>
        <strain evidence="2 3">FAN1</strain>
    </source>
</reference>
<keyword evidence="1" id="KW-1133">Transmembrane helix</keyword>
<evidence type="ECO:0000313" key="2">
    <source>
        <dbReference type="EMBL" id="BBC78400.1"/>
    </source>
</evidence>